<dbReference type="Gene3D" id="3.90.226.10">
    <property type="entry name" value="2-enoyl-CoA Hydratase, Chain A, domain 1"/>
    <property type="match status" value="1"/>
</dbReference>
<dbReference type="CDD" id="cd07017">
    <property type="entry name" value="S14_ClpP_2"/>
    <property type="match status" value="1"/>
</dbReference>
<keyword evidence="6" id="KW-0963">Cytoplasm</keyword>
<dbReference type="InterPro" id="IPR029045">
    <property type="entry name" value="ClpP/crotonase-like_dom_sf"/>
</dbReference>
<dbReference type="EC" id="3.4.21.92" evidence="6"/>
<organism evidence="10 11">
    <name type="scientific">Parachlamydia acanthamoebae</name>
    <dbReference type="NCBI Taxonomy" id="83552"/>
    <lineage>
        <taxon>Bacteria</taxon>
        <taxon>Pseudomonadati</taxon>
        <taxon>Chlamydiota</taxon>
        <taxon>Chlamydiia</taxon>
        <taxon>Parachlamydiales</taxon>
        <taxon>Parachlamydiaceae</taxon>
        <taxon>Parachlamydia</taxon>
    </lineage>
</organism>
<evidence type="ECO:0000256" key="9">
    <source>
        <dbReference type="SAM" id="MobiDB-lite"/>
    </source>
</evidence>
<comment type="similarity">
    <text evidence="1 6 8">Belongs to the peptidase S14 family.</text>
</comment>
<evidence type="ECO:0000256" key="4">
    <source>
        <dbReference type="ARBA" id="ARBA00022825"/>
    </source>
</evidence>
<dbReference type="PANTHER" id="PTHR10381:SF11">
    <property type="entry name" value="ATP-DEPENDENT CLP PROTEASE PROTEOLYTIC SUBUNIT, MITOCHONDRIAL"/>
    <property type="match status" value="1"/>
</dbReference>
<dbReference type="PROSITE" id="PS00382">
    <property type="entry name" value="CLP_PROTEASE_HIS"/>
    <property type="match status" value="1"/>
</dbReference>
<dbReference type="HAMAP" id="MF_00444">
    <property type="entry name" value="ClpP"/>
    <property type="match status" value="1"/>
</dbReference>
<evidence type="ECO:0000256" key="5">
    <source>
        <dbReference type="ARBA" id="ARBA00034021"/>
    </source>
</evidence>
<dbReference type="Proteomes" id="UP000031307">
    <property type="component" value="Unassembled WGS sequence"/>
</dbReference>
<name>A0A0C1E565_9BACT</name>
<dbReference type="InterPro" id="IPR033135">
    <property type="entry name" value="ClpP_His_AS"/>
</dbReference>
<dbReference type="InterPro" id="IPR023562">
    <property type="entry name" value="ClpP/TepA"/>
</dbReference>
<dbReference type="PRINTS" id="PR00127">
    <property type="entry name" value="CLPPROTEASEP"/>
</dbReference>
<dbReference type="GO" id="GO:0005737">
    <property type="term" value="C:cytoplasm"/>
    <property type="evidence" value="ECO:0007669"/>
    <property type="project" value="UniProtKB-SubCell"/>
</dbReference>
<dbReference type="GO" id="GO:0051117">
    <property type="term" value="F:ATPase binding"/>
    <property type="evidence" value="ECO:0007669"/>
    <property type="project" value="TreeGrafter"/>
</dbReference>
<dbReference type="PATRIC" id="fig|83552.4.peg.2457"/>
<reference evidence="10 11" key="1">
    <citation type="journal article" date="2014" name="Mol. Biol. Evol.">
        <title>Massive expansion of Ubiquitination-related gene families within the Chlamydiae.</title>
        <authorList>
            <person name="Domman D."/>
            <person name="Collingro A."/>
            <person name="Lagkouvardos I."/>
            <person name="Gehre L."/>
            <person name="Weinmaier T."/>
            <person name="Rattei T."/>
            <person name="Subtil A."/>
            <person name="Horn M."/>
        </authorList>
    </citation>
    <scope>NUCLEOTIDE SEQUENCE [LARGE SCALE GENOMIC DNA]</scope>
    <source>
        <strain evidence="10 11">OEW1</strain>
    </source>
</reference>
<comment type="caution">
    <text evidence="10">The sequence shown here is derived from an EMBL/GenBank/DDBJ whole genome shotgun (WGS) entry which is preliminary data.</text>
</comment>
<sequence>MMSSKRDLFHRPSLLNFKSETTMPKNDQDQDSIPPPKTEEKIDRALLEARRIFLSDAVDSNTAADIIKKLWYLELTAPGKPILFVINSPGGSVDSGFAIWDQIKMISSPVTTLVTGLAASMGSVLSLAGAPKRRFATPNSRFMIHQPLIGGVIKGQATDLEIQAKEMLKTRNTLIELYMRETGKDFAAIEKAIDRDTWMSAQEAYEFGLLSGVVESYKDLS</sequence>
<keyword evidence="3 6" id="KW-0378">Hydrolase</keyword>
<comment type="catalytic activity">
    <reaction evidence="5 6 7">
        <text>Hydrolysis of proteins to small peptides in the presence of ATP and magnesium. alpha-casein is the usual test substrate. In the absence of ATP, only oligopeptides shorter than five residues are hydrolyzed (such as succinyl-Leu-Tyr-|-NHMec, and Leu-Tyr-Leu-|-Tyr-Trp, in which cleavage of the -Tyr-|-Leu- and -Tyr-|-Trp bonds also occurs).</text>
        <dbReference type="EC" id="3.4.21.92"/>
    </reaction>
</comment>
<keyword evidence="2 6" id="KW-0645">Protease</keyword>
<dbReference type="NCBIfam" id="NF009205">
    <property type="entry name" value="PRK12553.1"/>
    <property type="match status" value="1"/>
</dbReference>
<protein>
    <recommendedName>
        <fullName evidence="6 8">ATP-dependent Clp protease proteolytic subunit</fullName>
        <ecNumber evidence="6">3.4.21.92</ecNumber>
    </recommendedName>
    <alternativeName>
        <fullName evidence="6">Endopeptidase Clp</fullName>
    </alternativeName>
</protein>
<dbReference type="MEROPS" id="S14.005"/>
<evidence type="ECO:0000256" key="1">
    <source>
        <dbReference type="ARBA" id="ARBA00007039"/>
    </source>
</evidence>
<feature type="compositionally biased region" description="Basic and acidic residues" evidence="9">
    <location>
        <begin position="1"/>
        <end position="10"/>
    </location>
</feature>
<accession>A0A0C1E565</accession>
<dbReference type="GO" id="GO:0006515">
    <property type="term" value="P:protein quality control for misfolded or incompletely synthesized proteins"/>
    <property type="evidence" value="ECO:0007669"/>
    <property type="project" value="TreeGrafter"/>
</dbReference>
<dbReference type="AlphaFoldDB" id="A0A0C1E565"/>
<comment type="subunit">
    <text evidence="6">Fourteen ClpP subunits assemble into 2 heptameric rings which stack back to back to give a disk-like structure with a central cavity, resembling the structure of eukaryotic proteasomes.</text>
</comment>
<dbReference type="PANTHER" id="PTHR10381">
    <property type="entry name" value="ATP-DEPENDENT CLP PROTEASE PROTEOLYTIC SUBUNIT"/>
    <property type="match status" value="1"/>
</dbReference>
<dbReference type="SUPFAM" id="SSF52096">
    <property type="entry name" value="ClpP/crotonase"/>
    <property type="match status" value="1"/>
</dbReference>
<feature type="region of interest" description="Disordered" evidence="9">
    <location>
        <begin position="1"/>
        <end position="38"/>
    </location>
</feature>
<dbReference type="GO" id="GO:0004176">
    <property type="term" value="F:ATP-dependent peptidase activity"/>
    <property type="evidence" value="ECO:0007669"/>
    <property type="project" value="InterPro"/>
</dbReference>
<evidence type="ECO:0000256" key="7">
    <source>
        <dbReference type="PROSITE-ProRule" id="PRU10086"/>
    </source>
</evidence>
<dbReference type="Pfam" id="PF00574">
    <property type="entry name" value="CLP_protease"/>
    <property type="match status" value="1"/>
</dbReference>
<comment type="subcellular location">
    <subcellularLocation>
        <location evidence="6">Cytoplasm</location>
    </subcellularLocation>
</comment>
<dbReference type="EMBL" id="JSAM01000117">
    <property type="protein sequence ID" value="KIA76487.1"/>
    <property type="molecule type" value="Genomic_DNA"/>
</dbReference>
<feature type="compositionally biased region" description="Polar residues" evidence="9">
    <location>
        <begin position="16"/>
        <end position="25"/>
    </location>
</feature>
<evidence type="ECO:0000256" key="3">
    <source>
        <dbReference type="ARBA" id="ARBA00022801"/>
    </source>
</evidence>
<evidence type="ECO:0000256" key="6">
    <source>
        <dbReference type="HAMAP-Rule" id="MF_00444"/>
    </source>
</evidence>
<dbReference type="GO" id="GO:0009368">
    <property type="term" value="C:endopeptidase Clp complex"/>
    <property type="evidence" value="ECO:0007669"/>
    <property type="project" value="TreeGrafter"/>
</dbReference>
<evidence type="ECO:0000313" key="10">
    <source>
        <dbReference type="EMBL" id="KIA76487.1"/>
    </source>
</evidence>
<gene>
    <name evidence="10" type="primary">clpP1</name>
    <name evidence="6" type="synonym">clpP</name>
    <name evidence="10" type="ORF">DB43_AG00650</name>
</gene>
<dbReference type="GO" id="GO:0004252">
    <property type="term" value="F:serine-type endopeptidase activity"/>
    <property type="evidence" value="ECO:0007669"/>
    <property type="project" value="UniProtKB-UniRule"/>
</dbReference>
<evidence type="ECO:0000256" key="8">
    <source>
        <dbReference type="RuleBase" id="RU003567"/>
    </source>
</evidence>
<feature type="active site" description="Nucleophile" evidence="6">
    <location>
        <position position="120"/>
    </location>
</feature>
<keyword evidence="4 6" id="KW-0720">Serine protease</keyword>
<comment type="function">
    <text evidence="6">Cleaves peptides in various proteins in a process that requires ATP hydrolysis. Has a chymotrypsin-like activity. Plays a major role in the degradation of misfolded proteins.</text>
</comment>
<evidence type="ECO:0000313" key="11">
    <source>
        <dbReference type="Proteomes" id="UP000031307"/>
    </source>
</evidence>
<proteinExistence type="inferred from homology"/>
<dbReference type="InterPro" id="IPR001907">
    <property type="entry name" value="ClpP"/>
</dbReference>
<feature type="active site" evidence="6 7">
    <location>
        <position position="145"/>
    </location>
</feature>
<evidence type="ECO:0000256" key="2">
    <source>
        <dbReference type="ARBA" id="ARBA00022670"/>
    </source>
</evidence>